<evidence type="ECO:0000259" key="1">
    <source>
        <dbReference type="Pfam" id="PF00294"/>
    </source>
</evidence>
<dbReference type="InterPro" id="IPR029056">
    <property type="entry name" value="Ribokinase-like"/>
</dbReference>
<dbReference type="OrthoDB" id="204058at2759"/>
<accession>A0A8S4N2K7</accession>
<dbReference type="Proteomes" id="UP000749559">
    <property type="component" value="Unassembled WGS sequence"/>
</dbReference>
<dbReference type="InterPro" id="IPR052562">
    <property type="entry name" value="Ketohexokinase-related"/>
</dbReference>
<reference evidence="2" key="1">
    <citation type="submission" date="2022-03" db="EMBL/GenBank/DDBJ databases">
        <authorList>
            <person name="Martin C."/>
        </authorList>
    </citation>
    <scope>NUCLEOTIDE SEQUENCE</scope>
</reference>
<dbReference type="CDD" id="cd01939">
    <property type="entry name" value="Ketohexokinase"/>
    <property type="match status" value="1"/>
</dbReference>
<dbReference type="EMBL" id="CAIIXF020000001">
    <property type="protein sequence ID" value="CAH1775310.1"/>
    <property type="molecule type" value="Genomic_DNA"/>
</dbReference>
<sequence length="309" mass="34033">MDQSIINVGLCCLDIISICNTYPLEDSDQRVIDQRWHRGGNASNTSTVLSLLGHKSAFVGTVARSHELSFLEKDFKKYDINIDRAIVKADCSAPTSICIINQQNGSRTILHHNKDLPELSCEEFKQFPLDSGIKWIHFEGRPNTDQIVGMLQHVETYNKSLGVNQPRIVTSVEFEKKREFSPIETFPDYLFISKEHAQFHGLKSKEQAVEFFVSKIKPSASVICAWSEDGAIAITKDSSPVTSAIFPPPKVIDTLGAGDTFNAATISALSKGHSLKDSITYGCKIAGAKCGIEGFDKLSDVVSFNVDTS</sequence>
<proteinExistence type="predicted"/>
<name>A0A8S4N2K7_OWEFU</name>
<dbReference type="PANTHER" id="PTHR42774">
    <property type="entry name" value="PHOSPHOTRANSFERASE SYSTEM TRANSPORT PROTEIN"/>
    <property type="match status" value="1"/>
</dbReference>
<dbReference type="GO" id="GO:0004454">
    <property type="term" value="F:ketohexokinase activity"/>
    <property type="evidence" value="ECO:0007669"/>
    <property type="project" value="InterPro"/>
</dbReference>
<dbReference type="AlphaFoldDB" id="A0A8S4N2K7"/>
<dbReference type="SUPFAM" id="SSF53613">
    <property type="entry name" value="Ribokinase-like"/>
    <property type="match status" value="1"/>
</dbReference>
<gene>
    <name evidence="2" type="ORF">OFUS_LOCUS2632</name>
</gene>
<evidence type="ECO:0000313" key="2">
    <source>
        <dbReference type="EMBL" id="CAH1775310.1"/>
    </source>
</evidence>
<dbReference type="GO" id="GO:0006000">
    <property type="term" value="P:fructose metabolic process"/>
    <property type="evidence" value="ECO:0007669"/>
    <property type="project" value="InterPro"/>
</dbReference>
<feature type="domain" description="Carbohydrate kinase PfkB" evidence="1">
    <location>
        <begin position="4"/>
        <end position="291"/>
    </location>
</feature>
<keyword evidence="3" id="KW-1185">Reference proteome</keyword>
<dbReference type="PANTHER" id="PTHR42774:SF3">
    <property type="entry name" value="KETOHEXOKINASE"/>
    <property type="match status" value="1"/>
</dbReference>
<dbReference type="Gene3D" id="3.40.1190.20">
    <property type="match status" value="1"/>
</dbReference>
<organism evidence="2 3">
    <name type="scientific">Owenia fusiformis</name>
    <name type="common">Polychaete worm</name>
    <dbReference type="NCBI Taxonomy" id="6347"/>
    <lineage>
        <taxon>Eukaryota</taxon>
        <taxon>Metazoa</taxon>
        <taxon>Spiralia</taxon>
        <taxon>Lophotrochozoa</taxon>
        <taxon>Annelida</taxon>
        <taxon>Polychaeta</taxon>
        <taxon>Sedentaria</taxon>
        <taxon>Canalipalpata</taxon>
        <taxon>Sabellida</taxon>
        <taxon>Oweniida</taxon>
        <taxon>Oweniidae</taxon>
        <taxon>Owenia</taxon>
    </lineage>
</organism>
<dbReference type="InterPro" id="IPR011611">
    <property type="entry name" value="PfkB_dom"/>
</dbReference>
<dbReference type="InterPro" id="IPR034093">
    <property type="entry name" value="KHK"/>
</dbReference>
<dbReference type="Pfam" id="PF00294">
    <property type="entry name" value="PfkB"/>
    <property type="match status" value="1"/>
</dbReference>
<evidence type="ECO:0000313" key="3">
    <source>
        <dbReference type="Proteomes" id="UP000749559"/>
    </source>
</evidence>
<comment type="caution">
    <text evidence="2">The sequence shown here is derived from an EMBL/GenBank/DDBJ whole genome shotgun (WGS) entry which is preliminary data.</text>
</comment>
<protein>
    <recommendedName>
        <fullName evidence="1">Carbohydrate kinase PfkB domain-containing protein</fullName>
    </recommendedName>
</protein>